<evidence type="ECO:0000256" key="2">
    <source>
        <dbReference type="ARBA" id="ARBA00012150"/>
    </source>
</evidence>
<accession>A0A518CB96</accession>
<keyword evidence="9" id="KW-1185">Reference proteome</keyword>
<evidence type="ECO:0000256" key="4">
    <source>
        <dbReference type="PROSITE-ProRule" id="PRU00520"/>
    </source>
</evidence>
<evidence type="ECO:0000256" key="1">
    <source>
        <dbReference type="ARBA" id="ARBA00005614"/>
    </source>
</evidence>
<dbReference type="SUPFAM" id="SSF54975">
    <property type="entry name" value="Acylphosphatase/BLUF domain-like"/>
    <property type="match status" value="1"/>
</dbReference>
<feature type="active site" evidence="4">
    <location>
        <position position="22"/>
    </location>
</feature>
<reference evidence="9" key="1">
    <citation type="submission" date="2019-02" db="EMBL/GenBank/DDBJ databases">
        <title>Deep-cultivation of Planctomycetes and their phenomic and genomic characterization uncovers novel biology.</title>
        <authorList>
            <person name="Wiegand S."/>
            <person name="Jogler M."/>
            <person name="Boedeker C."/>
            <person name="Pinto D."/>
            <person name="Vollmers J."/>
            <person name="Rivas-Marin E."/>
            <person name="Kohn T."/>
            <person name="Peeters S.H."/>
            <person name="Heuer A."/>
            <person name="Rast P."/>
            <person name="Oberbeckmann S."/>
            <person name="Bunk B."/>
            <person name="Jeske O."/>
            <person name="Meyerdierks A."/>
            <person name="Storesund J.E."/>
            <person name="Kallscheuer N."/>
            <person name="Luecker S."/>
            <person name="Lage O.M."/>
            <person name="Pohl T."/>
            <person name="Merkel B.J."/>
            <person name="Hornburger P."/>
            <person name="Mueller R.-W."/>
            <person name="Bruemmer F."/>
            <person name="Labrenz M."/>
            <person name="Spormann A.M."/>
            <person name="Op den Camp H."/>
            <person name="Overmann J."/>
            <person name="Amann R."/>
            <person name="Jetten M.S.M."/>
            <person name="Mascher T."/>
            <person name="Medema M.H."/>
            <person name="Devos D.P."/>
            <person name="Kaster A.-K."/>
            <person name="Ovreas L."/>
            <person name="Rohde M."/>
            <person name="Galperin M.Y."/>
            <person name="Jogler C."/>
        </authorList>
    </citation>
    <scope>NUCLEOTIDE SEQUENCE [LARGE SCALE GENOMIC DNA]</scope>
    <source>
        <strain evidence="9">Pan97</strain>
    </source>
</reference>
<gene>
    <name evidence="8" type="primary">acyP</name>
    <name evidence="8" type="ORF">Pan97_35040</name>
</gene>
<evidence type="ECO:0000256" key="5">
    <source>
        <dbReference type="RuleBase" id="RU000553"/>
    </source>
</evidence>
<feature type="active site" evidence="4">
    <location>
        <position position="40"/>
    </location>
</feature>
<dbReference type="EC" id="3.6.1.7" evidence="2 4"/>
<comment type="similarity">
    <text evidence="1 6">Belongs to the acylphosphatase family.</text>
</comment>
<evidence type="ECO:0000256" key="6">
    <source>
        <dbReference type="RuleBase" id="RU004168"/>
    </source>
</evidence>
<evidence type="ECO:0000259" key="7">
    <source>
        <dbReference type="PROSITE" id="PS51160"/>
    </source>
</evidence>
<dbReference type="InterPro" id="IPR036046">
    <property type="entry name" value="Acylphosphatase-like_dom_sf"/>
</dbReference>
<dbReference type="KEGG" id="bvo:Pan97_35040"/>
<dbReference type="GO" id="GO:0003998">
    <property type="term" value="F:acylphosphatase activity"/>
    <property type="evidence" value="ECO:0007669"/>
    <property type="project" value="UniProtKB-EC"/>
</dbReference>
<comment type="catalytic activity">
    <reaction evidence="3 4 5">
        <text>an acyl phosphate + H2O = a carboxylate + phosphate + H(+)</text>
        <dbReference type="Rhea" id="RHEA:14965"/>
        <dbReference type="ChEBI" id="CHEBI:15377"/>
        <dbReference type="ChEBI" id="CHEBI:15378"/>
        <dbReference type="ChEBI" id="CHEBI:29067"/>
        <dbReference type="ChEBI" id="CHEBI:43474"/>
        <dbReference type="ChEBI" id="CHEBI:59918"/>
        <dbReference type="EC" id="3.6.1.7"/>
    </reaction>
</comment>
<dbReference type="EMBL" id="CP036289">
    <property type="protein sequence ID" value="QDU76454.1"/>
    <property type="molecule type" value="Genomic_DNA"/>
</dbReference>
<proteinExistence type="inferred from homology"/>
<sequence length="93" mass="10457">MTEESTRMHVVISGQVQGVGFRQSATQIAKSFPVAGWVKNLPSGNVEIVAEGTKTACSDFLASIRDRMFEYISDVECQWTEPTNEFETFEIQY</sequence>
<dbReference type="Gene3D" id="3.30.70.100">
    <property type="match status" value="1"/>
</dbReference>
<dbReference type="PANTHER" id="PTHR47268:SF4">
    <property type="entry name" value="ACYLPHOSPHATASE"/>
    <property type="match status" value="1"/>
</dbReference>
<evidence type="ECO:0000313" key="9">
    <source>
        <dbReference type="Proteomes" id="UP000318626"/>
    </source>
</evidence>
<dbReference type="RefSeq" id="WP_196782131.1">
    <property type="nucleotide sequence ID" value="NZ_CP036289.1"/>
</dbReference>
<evidence type="ECO:0000313" key="8">
    <source>
        <dbReference type="EMBL" id="QDU76454.1"/>
    </source>
</evidence>
<dbReference type="Proteomes" id="UP000318626">
    <property type="component" value="Chromosome"/>
</dbReference>
<dbReference type="PANTHER" id="PTHR47268">
    <property type="entry name" value="ACYLPHOSPHATASE"/>
    <property type="match status" value="1"/>
</dbReference>
<dbReference type="AlphaFoldDB" id="A0A518CB96"/>
<dbReference type="PROSITE" id="PS51160">
    <property type="entry name" value="ACYLPHOSPHATASE_3"/>
    <property type="match status" value="1"/>
</dbReference>
<dbReference type="InterPro" id="IPR001792">
    <property type="entry name" value="Acylphosphatase-like_dom"/>
</dbReference>
<protein>
    <recommendedName>
        <fullName evidence="2 4">Acylphosphatase</fullName>
        <ecNumber evidence="2 4">3.6.1.7</ecNumber>
    </recommendedName>
</protein>
<feature type="domain" description="Acylphosphatase-like" evidence="7">
    <location>
        <begin position="7"/>
        <end position="93"/>
    </location>
</feature>
<keyword evidence="4 5" id="KW-0378">Hydrolase</keyword>
<dbReference type="PROSITE" id="PS00150">
    <property type="entry name" value="ACYLPHOSPHATASE_1"/>
    <property type="match status" value="1"/>
</dbReference>
<organism evidence="8 9">
    <name type="scientific">Bremerella volcania</name>
    <dbReference type="NCBI Taxonomy" id="2527984"/>
    <lineage>
        <taxon>Bacteria</taxon>
        <taxon>Pseudomonadati</taxon>
        <taxon>Planctomycetota</taxon>
        <taxon>Planctomycetia</taxon>
        <taxon>Pirellulales</taxon>
        <taxon>Pirellulaceae</taxon>
        <taxon>Bremerella</taxon>
    </lineage>
</organism>
<name>A0A518CB96_9BACT</name>
<dbReference type="PROSITE" id="PS00151">
    <property type="entry name" value="ACYLPHOSPHATASE_2"/>
    <property type="match status" value="1"/>
</dbReference>
<dbReference type="Pfam" id="PF00708">
    <property type="entry name" value="Acylphosphatase"/>
    <property type="match status" value="1"/>
</dbReference>
<evidence type="ECO:0000256" key="3">
    <source>
        <dbReference type="ARBA" id="ARBA00047645"/>
    </source>
</evidence>
<dbReference type="InterPro" id="IPR017968">
    <property type="entry name" value="Acylphosphatase_CS"/>
</dbReference>
<dbReference type="InterPro" id="IPR020456">
    <property type="entry name" value="Acylphosphatase"/>
</dbReference>